<dbReference type="Proteomes" id="UP000746747">
    <property type="component" value="Unassembled WGS sequence"/>
</dbReference>
<comment type="caution">
    <text evidence="3">The sequence shown here is derived from an EMBL/GenBank/DDBJ whole genome shotgun (WGS) entry which is preliminary data.</text>
</comment>
<evidence type="ECO:0000256" key="1">
    <source>
        <dbReference type="SAM" id="MobiDB-lite"/>
    </source>
</evidence>
<organism evidence="3 4">
    <name type="scientific">Cercopithifilaria johnstoni</name>
    <dbReference type="NCBI Taxonomy" id="2874296"/>
    <lineage>
        <taxon>Eukaryota</taxon>
        <taxon>Metazoa</taxon>
        <taxon>Ecdysozoa</taxon>
        <taxon>Nematoda</taxon>
        <taxon>Chromadorea</taxon>
        <taxon>Rhabditida</taxon>
        <taxon>Spirurina</taxon>
        <taxon>Spiruromorpha</taxon>
        <taxon>Filarioidea</taxon>
        <taxon>Onchocercidae</taxon>
        <taxon>Cercopithifilaria</taxon>
    </lineage>
</organism>
<sequence length="554" mass="63251">MKSVLPKINQLLIIFTVVHRCTEGLNTSMSKLIGLISHQTDNGLLHVFVPGKHPDLVIDQRKIPNDERHFHIGDFISFYIINGSVTSPTRTSKLFETRLLNNVLQVKVSVIFPPEELFERANSTAFAAPTKKMLAWSPDFAFVGCSPNIVKTLCRNQMYKAWIKRIPGMVQNIAGVFVSWQIVGDVVDECDEQSKQLIKRAPWNREESSQYFRTIFCPDRPHQMRQKPFRNRHSFAASLKKYTDNYEGLVTAVHDSDAKVWSLAIPHSEVKLQVNLEYNWVPDQSNHSPYPRPYLNCYLQGKKFEIIEPVLPTKAFKDTVRVQIWTTIAVDSLKYYPTGEVTVETETLGTVEFGPRKFRQDYCSRHLSLIISKIMPSERTGAVWQVFCVINKGCMEFMQSLRSVVKFSNKNDNNPSQEFLSTKKNECNAKFGTDDSYHFNESQQQGSGLCHDLTKTGQKEVDNDFYSDFSFGNGDAENLKTKDEYDPLKEPVFGAVEPHVLQINSPVFGKDTDKLGALGNPSTGLNEELSEDEREEIPEVRRKITEADKMYTFS</sequence>
<dbReference type="Pfam" id="PF24342">
    <property type="entry name" value="OB_DEPS-1_2nd"/>
    <property type="match status" value="1"/>
</dbReference>
<evidence type="ECO:0000259" key="2">
    <source>
        <dbReference type="Pfam" id="PF24342"/>
    </source>
</evidence>
<dbReference type="AlphaFoldDB" id="A0A8J2Q282"/>
<feature type="domain" description="P-granule-associated protein DEPS-1 second OB-fold" evidence="2">
    <location>
        <begin position="94"/>
        <end position="187"/>
    </location>
</feature>
<proteinExistence type="predicted"/>
<evidence type="ECO:0000313" key="3">
    <source>
        <dbReference type="EMBL" id="CAG9537438.1"/>
    </source>
</evidence>
<dbReference type="EMBL" id="CAKAEH010001547">
    <property type="protein sequence ID" value="CAG9537438.1"/>
    <property type="molecule type" value="Genomic_DNA"/>
</dbReference>
<feature type="region of interest" description="Disordered" evidence="1">
    <location>
        <begin position="513"/>
        <end position="537"/>
    </location>
</feature>
<dbReference type="InterPro" id="IPR057143">
    <property type="entry name" value="OB_DEPS-1_2nd"/>
</dbReference>
<evidence type="ECO:0000313" key="4">
    <source>
        <dbReference type="Proteomes" id="UP000746747"/>
    </source>
</evidence>
<protein>
    <recommendedName>
        <fullName evidence="2">p-granule-associated protein DEPS-1 second OB-fold domain-containing protein</fullName>
    </recommendedName>
</protein>
<keyword evidence="4" id="KW-1185">Reference proteome</keyword>
<gene>
    <name evidence="3" type="ORF">CJOHNSTONI_LOCUS7252</name>
</gene>
<accession>A0A8J2Q282</accession>
<name>A0A8J2Q282_9BILA</name>
<dbReference type="OrthoDB" id="5799128at2759"/>
<reference evidence="3" key="1">
    <citation type="submission" date="2021-09" db="EMBL/GenBank/DDBJ databases">
        <authorList>
            <consortium name="Pathogen Informatics"/>
        </authorList>
    </citation>
    <scope>NUCLEOTIDE SEQUENCE</scope>
</reference>